<dbReference type="InterPro" id="IPR011856">
    <property type="entry name" value="tRNA_endonuc-like_dom_sf"/>
</dbReference>
<dbReference type="InterPro" id="IPR011335">
    <property type="entry name" value="Restrct_endonuc-II-like"/>
</dbReference>
<keyword evidence="3" id="KW-0378">Hydrolase</keyword>
<dbReference type="GO" id="GO:0016788">
    <property type="term" value="F:hydrolase activity, acting on ester bonds"/>
    <property type="evidence" value="ECO:0007669"/>
    <property type="project" value="InterPro"/>
</dbReference>
<organism evidence="5">
    <name type="scientific">termite gut metagenome</name>
    <dbReference type="NCBI Taxonomy" id="433724"/>
    <lineage>
        <taxon>unclassified sequences</taxon>
        <taxon>metagenomes</taxon>
        <taxon>organismal metagenomes</taxon>
    </lineage>
</organism>
<dbReference type="AlphaFoldDB" id="A0A5J4S2A1"/>
<evidence type="ECO:0000256" key="2">
    <source>
        <dbReference type="ARBA" id="ARBA00022722"/>
    </source>
</evidence>
<name>A0A5J4S2A1_9ZZZZ</name>
<dbReference type="Pfam" id="PF08774">
    <property type="entry name" value="VRR_NUC"/>
    <property type="match status" value="1"/>
</dbReference>
<dbReference type="EMBL" id="SNRY01000504">
    <property type="protein sequence ID" value="KAA6339832.1"/>
    <property type="molecule type" value="Genomic_DNA"/>
</dbReference>
<dbReference type="GO" id="GO:0003676">
    <property type="term" value="F:nucleic acid binding"/>
    <property type="evidence" value="ECO:0007669"/>
    <property type="project" value="InterPro"/>
</dbReference>
<gene>
    <name evidence="5" type="ORF">EZS27_012258</name>
</gene>
<evidence type="ECO:0000313" key="5">
    <source>
        <dbReference type="EMBL" id="KAA6339832.1"/>
    </source>
</evidence>
<protein>
    <recommendedName>
        <fullName evidence="4">VRR-NUC domain-containing protein</fullName>
    </recommendedName>
</protein>
<dbReference type="Gene3D" id="3.40.1350.10">
    <property type="match status" value="1"/>
</dbReference>
<comment type="cofactor">
    <cofactor evidence="1">
        <name>Mg(2+)</name>
        <dbReference type="ChEBI" id="CHEBI:18420"/>
    </cofactor>
</comment>
<dbReference type="GO" id="GO:0004518">
    <property type="term" value="F:nuclease activity"/>
    <property type="evidence" value="ECO:0007669"/>
    <property type="project" value="UniProtKB-KW"/>
</dbReference>
<dbReference type="SMART" id="SM00990">
    <property type="entry name" value="VRR_NUC"/>
    <property type="match status" value="1"/>
</dbReference>
<proteinExistence type="predicted"/>
<keyword evidence="2" id="KW-0540">Nuclease</keyword>
<evidence type="ECO:0000256" key="3">
    <source>
        <dbReference type="ARBA" id="ARBA00022801"/>
    </source>
</evidence>
<dbReference type="InterPro" id="IPR014883">
    <property type="entry name" value="VRR_NUC"/>
</dbReference>
<reference evidence="5" key="1">
    <citation type="submission" date="2019-03" db="EMBL/GenBank/DDBJ databases">
        <title>Single cell metagenomics reveals metabolic interactions within the superorganism composed of flagellate Streblomastix strix and complex community of Bacteroidetes bacteria on its surface.</title>
        <authorList>
            <person name="Treitli S.C."/>
            <person name="Kolisko M."/>
            <person name="Husnik F."/>
            <person name="Keeling P."/>
            <person name="Hampl V."/>
        </authorList>
    </citation>
    <scope>NUCLEOTIDE SEQUENCE</scope>
    <source>
        <strain evidence="5">STM</strain>
    </source>
</reference>
<evidence type="ECO:0000259" key="4">
    <source>
        <dbReference type="SMART" id="SM00990"/>
    </source>
</evidence>
<feature type="domain" description="VRR-NUC" evidence="4">
    <location>
        <begin position="4"/>
        <end position="81"/>
    </location>
</feature>
<evidence type="ECO:0000256" key="1">
    <source>
        <dbReference type="ARBA" id="ARBA00001946"/>
    </source>
</evidence>
<sequence>MAKESESSIQARIIRRLEKEGYYVIKLLLTNKPGIPDLLILNREGKAFFIEVKQSGKKPRALQEYRMRELAEMGFICEVRSG</sequence>
<accession>A0A5J4S2A1</accession>
<comment type="caution">
    <text evidence="5">The sequence shown here is derived from an EMBL/GenBank/DDBJ whole genome shotgun (WGS) entry which is preliminary data.</text>
</comment>
<dbReference type="SUPFAM" id="SSF52980">
    <property type="entry name" value="Restriction endonuclease-like"/>
    <property type="match status" value="1"/>
</dbReference>